<evidence type="ECO:0000256" key="1">
    <source>
        <dbReference type="SAM" id="MobiDB-lite"/>
    </source>
</evidence>
<dbReference type="KEGG" id="mnd:KOY48_00470"/>
<feature type="compositionally biased region" description="Acidic residues" evidence="1">
    <location>
        <begin position="189"/>
        <end position="202"/>
    </location>
</feature>
<evidence type="ECO:0000313" key="2">
    <source>
        <dbReference type="EMBL" id="QWQ32364.1"/>
    </source>
</evidence>
<organism evidence="2 3">
    <name type="scientific">Candidatus Minimicrobia naudis</name>
    <dbReference type="NCBI Taxonomy" id="2841263"/>
    <lineage>
        <taxon>Bacteria</taxon>
        <taxon>Candidatus Saccharimonadota</taxon>
        <taxon>Candidatus Saccharimonadota incertae sedis</taxon>
        <taxon>Candidatus Minimicrobia</taxon>
    </lineage>
</organism>
<feature type="region of interest" description="Disordered" evidence="1">
    <location>
        <begin position="309"/>
        <end position="339"/>
    </location>
</feature>
<dbReference type="SUPFAM" id="SSF64182">
    <property type="entry name" value="DHH phosphoesterases"/>
    <property type="match status" value="1"/>
</dbReference>
<feature type="compositionally biased region" description="Basic and acidic residues" evidence="1">
    <location>
        <begin position="173"/>
        <end position="188"/>
    </location>
</feature>
<feature type="compositionally biased region" description="Polar residues" evidence="1">
    <location>
        <begin position="316"/>
        <end position="325"/>
    </location>
</feature>
<evidence type="ECO:0000313" key="3">
    <source>
        <dbReference type="Proteomes" id="UP000679129"/>
    </source>
</evidence>
<dbReference type="EMBL" id="CP076460">
    <property type="protein sequence ID" value="QWQ32364.1"/>
    <property type="molecule type" value="Genomic_DNA"/>
</dbReference>
<name>A0A8F1MC56_9BACT</name>
<dbReference type="Proteomes" id="UP000679129">
    <property type="component" value="Chromosome"/>
</dbReference>
<dbReference type="Gene3D" id="3.90.1640.10">
    <property type="entry name" value="inorganic pyrophosphatase (n-terminal core)"/>
    <property type="match status" value="1"/>
</dbReference>
<protein>
    <submittedName>
        <fullName evidence="2">Uncharacterized protein</fullName>
    </submittedName>
</protein>
<keyword evidence="3" id="KW-1185">Reference proteome</keyword>
<gene>
    <name evidence="2" type="ORF">KOY48_00470</name>
</gene>
<feature type="region of interest" description="Disordered" evidence="1">
    <location>
        <begin position="372"/>
        <end position="392"/>
    </location>
</feature>
<sequence length="392" mass="42327">MDKEKADHLRYKVVDDAVKIFITPYRTTITDKDLEFSQGDYNVELVLALNVENSESIDTALTAHGKILHDATVVAITAGDVKSGLGSVDWHESNASGVSEMVVELLDDLKTPKVTLDEQMATALLTGIVAVTDRFSNGNTSSKVMTTAAELMAAGANQQLVVSKIAESEVEDTPQKIEKNEEKSPEKEEASEDKTEEVEKDEETVHADGTLSISHEKKGDVDEVAEQTAKEKQEESARIAEEKLAKIEPIKEEPQAEEEKPSEKIVSKGELSFEETPLMGGTLNATTTQAAEDKIRELASDQNKTILTHGKYVGDNTPSFGNTPLNAAMGTSDEPPKIDPFATTNAAAEQKLSTIPVAPQSEESIISAITNDTNQLNNPVAKSQLESADCAN</sequence>
<feature type="compositionally biased region" description="Polar residues" evidence="1">
    <location>
        <begin position="372"/>
        <end position="386"/>
    </location>
</feature>
<feature type="compositionally biased region" description="Basic and acidic residues" evidence="1">
    <location>
        <begin position="228"/>
        <end position="267"/>
    </location>
</feature>
<dbReference type="PANTHER" id="PTHR47618">
    <property type="entry name" value="BIFUNCTIONAL OLIGORIBONUCLEASE AND PAP PHOSPHATASE NRNA"/>
    <property type="match status" value="1"/>
</dbReference>
<dbReference type="InterPro" id="IPR051319">
    <property type="entry name" value="Oligoribo/pAp-PDE_c-di-AMP_PDE"/>
</dbReference>
<proteinExistence type="predicted"/>
<dbReference type="InterPro" id="IPR038763">
    <property type="entry name" value="DHH_sf"/>
</dbReference>
<dbReference type="PANTHER" id="PTHR47618:SF1">
    <property type="entry name" value="BIFUNCTIONAL OLIGORIBONUCLEASE AND PAP PHOSPHATASE NRNA"/>
    <property type="match status" value="1"/>
</dbReference>
<reference evidence="2" key="1">
    <citation type="submission" date="2021-06" db="EMBL/GenBank/DDBJ databases">
        <title>An adapted protocol for Saccharibacteria cultivation: two new species join this phylum of Candidate Phyla Radiations.</title>
        <authorList>
            <person name="Ibrahim A."/>
            <person name="Maatouk M."/>
            <person name="Zgheib R."/>
            <person name="Haddad G."/>
            <person name="Bou Khalil J."/>
            <person name="Raoult D."/>
            <person name="Bittar F."/>
        </authorList>
    </citation>
    <scope>NUCLEOTIDE SEQUENCE</scope>
    <source>
        <strain evidence="2">IHU1</strain>
    </source>
</reference>
<feature type="region of interest" description="Disordered" evidence="1">
    <location>
        <begin position="167"/>
        <end position="283"/>
    </location>
</feature>
<accession>A0A8F1MC56</accession>
<dbReference type="AlphaFoldDB" id="A0A8F1MC56"/>